<keyword evidence="2" id="KW-1185">Reference proteome</keyword>
<evidence type="ECO:0000313" key="1">
    <source>
        <dbReference type="EMBL" id="GBE90176.1"/>
    </source>
</evidence>
<dbReference type="InParanoid" id="A0A401H6W2"/>
<proteinExistence type="predicted"/>
<dbReference type="GeneID" id="38787093"/>
<name>A0A401H6W2_9APHY</name>
<evidence type="ECO:0000313" key="2">
    <source>
        <dbReference type="Proteomes" id="UP000287166"/>
    </source>
</evidence>
<sequence>MPWLKRLNPMINWDTGDFWFGKDAKWPLKPTIEDVPDEEISIFKKDDFLELITTETSPTSFGHSESIREIMVNDTERGKLPAVRNDTEPDDPLLESSMDQLDDDNLVISYIAGEPVIGIFEPIRKESPLTNKETGTAVFTI</sequence>
<accession>A0A401H6W2</accession>
<dbReference type="AlphaFoldDB" id="A0A401H6W2"/>
<comment type="caution">
    <text evidence="1">The sequence shown here is derived from an EMBL/GenBank/DDBJ whole genome shotgun (WGS) entry which is preliminary data.</text>
</comment>
<dbReference type="Proteomes" id="UP000287166">
    <property type="component" value="Unassembled WGS sequence"/>
</dbReference>
<dbReference type="RefSeq" id="XP_027621089.1">
    <property type="nucleotide sequence ID" value="XM_027765288.1"/>
</dbReference>
<gene>
    <name evidence="1" type="ORF">SCP_1900250</name>
</gene>
<dbReference type="EMBL" id="BFAD01000019">
    <property type="protein sequence ID" value="GBE90176.1"/>
    <property type="molecule type" value="Genomic_DNA"/>
</dbReference>
<protein>
    <submittedName>
        <fullName evidence="1">Uncharacterized protein</fullName>
    </submittedName>
</protein>
<reference evidence="1 2" key="1">
    <citation type="journal article" date="2018" name="Sci. Rep.">
        <title>Genome sequence of the cauliflower mushroom Sparassis crispa (Hanabiratake) and its association with beneficial usage.</title>
        <authorList>
            <person name="Kiyama R."/>
            <person name="Furutani Y."/>
            <person name="Kawaguchi K."/>
            <person name="Nakanishi T."/>
        </authorList>
    </citation>
    <scope>NUCLEOTIDE SEQUENCE [LARGE SCALE GENOMIC DNA]</scope>
</reference>
<organism evidence="1 2">
    <name type="scientific">Sparassis crispa</name>
    <dbReference type="NCBI Taxonomy" id="139825"/>
    <lineage>
        <taxon>Eukaryota</taxon>
        <taxon>Fungi</taxon>
        <taxon>Dikarya</taxon>
        <taxon>Basidiomycota</taxon>
        <taxon>Agaricomycotina</taxon>
        <taxon>Agaricomycetes</taxon>
        <taxon>Polyporales</taxon>
        <taxon>Sparassidaceae</taxon>
        <taxon>Sparassis</taxon>
    </lineage>
</organism>